<dbReference type="InterPro" id="IPR011083">
    <property type="entry name" value="Phage_tail_collar_dom"/>
</dbReference>
<evidence type="ECO:0000313" key="3">
    <source>
        <dbReference type="Proteomes" id="UP000306635"/>
    </source>
</evidence>
<dbReference type="Pfam" id="PF07484">
    <property type="entry name" value="Collar"/>
    <property type="match status" value="1"/>
</dbReference>
<evidence type="ECO:0000259" key="1">
    <source>
        <dbReference type="Pfam" id="PF07484"/>
    </source>
</evidence>
<dbReference type="SUPFAM" id="SSF88874">
    <property type="entry name" value="Receptor-binding domain of short tail fibre protein gp12"/>
    <property type="match status" value="1"/>
</dbReference>
<protein>
    <submittedName>
        <fullName evidence="2">Phage tail protein</fullName>
    </submittedName>
</protein>
<dbReference type="EMBL" id="SWDV01000005">
    <property type="protein sequence ID" value="TLX79627.1"/>
    <property type="molecule type" value="Genomic_DNA"/>
</dbReference>
<dbReference type="AlphaFoldDB" id="A0A5R9R9J2"/>
<dbReference type="Proteomes" id="UP000306635">
    <property type="component" value="Unassembled WGS sequence"/>
</dbReference>
<reference evidence="2 3" key="1">
    <citation type="submission" date="2019-04" db="EMBL/GenBank/DDBJ databases">
        <authorList>
            <person name="Li M."/>
        </authorList>
    </citation>
    <scope>NUCLEOTIDE SEQUENCE [LARGE SCALE GENOMIC DNA]</scope>
    <source>
        <strain evidence="2 3">LAM1902</strain>
    </source>
</reference>
<feature type="domain" description="Phage tail collar" evidence="1">
    <location>
        <begin position="1"/>
        <end position="53"/>
    </location>
</feature>
<comment type="caution">
    <text evidence="2">The sequence shown here is derived from an EMBL/GenBank/DDBJ whole genome shotgun (WGS) entry which is preliminary data.</text>
</comment>
<dbReference type="InterPro" id="IPR037053">
    <property type="entry name" value="Phage_tail_collar_dom_sf"/>
</dbReference>
<dbReference type="OrthoDB" id="9810174at2"/>
<evidence type="ECO:0000313" key="2">
    <source>
        <dbReference type="EMBL" id="TLX79627.1"/>
    </source>
</evidence>
<keyword evidence="3" id="KW-1185">Reference proteome</keyword>
<sequence length="193" mass="19355">MFGGNFAPRGYAFCQGQLMAIAQNTALFSLLGTTYGGDGQTTFGLPDLRGRSPVGQGQGPGTGLVVLGQVGGVESTTLTLNQMPQHTHTVTFSSPLTATGQAAIPAASASTTTQAAPGATTVLGPIAASGRPGTLYSTTAADTTLQPFSITCSGSVPNGTASIAGGSQPFSLRNPYLGVNFIIALEGVFPSRN</sequence>
<dbReference type="Gene3D" id="3.90.1340.10">
    <property type="entry name" value="Phage tail collar domain"/>
    <property type="match status" value="1"/>
</dbReference>
<name>A0A5R9R9J2_9PSED</name>
<proteinExistence type="predicted"/>
<gene>
    <name evidence="2" type="ORF">FAS41_07605</name>
</gene>
<organism evidence="2 3">
    <name type="scientific">Pseudomonas nicosulfuronedens</name>
    <dbReference type="NCBI Taxonomy" id="2571105"/>
    <lineage>
        <taxon>Bacteria</taxon>
        <taxon>Pseudomonadati</taxon>
        <taxon>Pseudomonadota</taxon>
        <taxon>Gammaproteobacteria</taxon>
        <taxon>Pseudomonadales</taxon>
        <taxon>Pseudomonadaceae</taxon>
        <taxon>Pseudomonas</taxon>
    </lineage>
</organism>
<accession>A0A5R9R9J2</accession>